<evidence type="ECO:0000256" key="2">
    <source>
        <dbReference type="ARBA" id="ARBA00022448"/>
    </source>
</evidence>
<organism evidence="9 10">
    <name type="scientific">Caballeronia sordidicola</name>
    <name type="common">Burkholderia sordidicola</name>
    <dbReference type="NCBI Taxonomy" id="196367"/>
    <lineage>
        <taxon>Bacteria</taxon>
        <taxon>Pseudomonadati</taxon>
        <taxon>Pseudomonadota</taxon>
        <taxon>Betaproteobacteria</taxon>
        <taxon>Burkholderiales</taxon>
        <taxon>Burkholderiaceae</taxon>
        <taxon>Caballeronia</taxon>
    </lineage>
</organism>
<keyword evidence="2 7" id="KW-0813">Transport</keyword>
<evidence type="ECO:0000313" key="9">
    <source>
        <dbReference type="EMBL" id="OTP75891.1"/>
    </source>
</evidence>
<protein>
    <submittedName>
        <fullName evidence="9">ABC-type sugar transport system, permease component</fullName>
    </submittedName>
</protein>
<feature type="transmembrane region" description="Helical" evidence="7">
    <location>
        <begin position="93"/>
        <end position="116"/>
    </location>
</feature>
<feature type="transmembrane region" description="Helical" evidence="7">
    <location>
        <begin position="37"/>
        <end position="55"/>
    </location>
</feature>
<dbReference type="InterPro" id="IPR050901">
    <property type="entry name" value="BP-dep_ABC_trans_perm"/>
</dbReference>
<keyword evidence="4 7" id="KW-0812">Transmembrane</keyword>
<dbReference type="Gene3D" id="1.10.3720.10">
    <property type="entry name" value="MetI-like"/>
    <property type="match status" value="1"/>
</dbReference>
<feature type="domain" description="ABC transmembrane type-1" evidence="8">
    <location>
        <begin position="93"/>
        <end position="283"/>
    </location>
</feature>
<keyword evidence="6 7" id="KW-0472">Membrane</keyword>
<feature type="transmembrane region" description="Helical" evidence="7">
    <location>
        <begin position="162"/>
        <end position="184"/>
    </location>
</feature>
<dbReference type="PANTHER" id="PTHR32243">
    <property type="entry name" value="MALTOSE TRANSPORT SYSTEM PERMEASE-RELATED"/>
    <property type="match status" value="1"/>
</dbReference>
<dbReference type="GO" id="GO:0055085">
    <property type="term" value="P:transmembrane transport"/>
    <property type="evidence" value="ECO:0007669"/>
    <property type="project" value="InterPro"/>
</dbReference>
<evidence type="ECO:0000256" key="5">
    <source>
        <dbReference type="ARBA" id="ARBA00022989"/>
    </source>
</evidence>
<dbReference type="SUPFAM" id="SSF161098">
    <property type="entry name" value="MetI-like"/>
    <property type="match status" value="1"/>
</dbReference>
<evidence type="ECO:0000256" key="4">
    <source>
        <dbReference type="ARBA" id="ARBA00022692"/>
    </source>
</evidence>
<comment type="subcellular location">
    <subcellularLocation>
        <location evidence="1 7">Cell membrane</location>
        <topology evidence="1 7">Multi-pass membrane protein</topology>
    </subcellularLocation>
</comment>
<evidence type="ECO:0000313" key="10">
    <source>
        <dbReference type="Proteomes" id="UP000194546"/>
    </source>
</evidence>
<dbReference type="InterPro" id="IPR000515">
    <property type="entry name" value="MetI-like"/>
</dbReference>
<keyword evidence="5 7" id="KW-1133">Transmembrane helix</keyword>
<dbReference type="CDD" id="cd06261">
    <property type="entry name" value="TM_PBP2"/>
    <property type="match status" value="1"/>
</dbReference>
<evidence type="ECO:0000256" key="6">
    <source>
        <dbReference type="ARBA" id="ARBA00023136"/>
    </source>
</evidence>
<feature type="transmembrane region" description="Helical" evidence="7">
    <location>
        <begin position="128"/>
        <end position="150"/>
    </location>
</feature>
<dbReference type="Pfam" id="PF00528">
    <property type="entry name" value="BPD_transp_1"/>
    <property type="match status" value="1"/>
</dbReference>
<comment type="similarity">
    <text evidence="7">Belongs to the binding-protein-dependent transport system permease family.</text>
</comment>
<evidence type="ECO:0000256" key="3">
    <source>
        <dbReference type="ARBA" id="ARBA00022475"/>
    </source>
</evidence>
<name>A0A242MWS4_CABSO</name>
<dbReference type="Proteomes" id="UP000194546">
    <property type="component" value="Unassembled WGS sequence"/>
</dbReference>
<feature type="transmembrane region" description="Helical" evidence="7">
    <location>
        <begin position="205"/>
        <end position="230"/>
    </location>
</feature>
<evidence type="ECO:0000259" key="8">
    <source>
        <dbReference type="PROSITE" id="PS50928"/>
    </source>
</evidence>
<dbReference type="PROSITE" id="PS50928">
    <property type="entry name" value="ABC_TM1"/>
    <property type="match status" value="1"/>
</dbReference>
<reference evidence="9 10" key="1">
    <citation type="submission" date="2017-03" db="EMBL/GenBank/DDBJ databases">
        <title>Genome analysis of strain PAMC 26510.</title>
        <authorList>
            <person name="Oh H.-M."/>
            <person name="Yang J.-A."/>
        </authorList>
    </citation>
    <scope>NUCLEOTIDE SEQUENCE [LARGE SCALE GENOMIC DNA]</scope>
    <source>
        <strain evidence="9 10">PAMC 26510</strain>
    </source>
</reference>
<keyword evidence="3" id="KW-1003">Cell membrane</keyword>
<dbReference type="InterPro" id="IPR035906">
    <property type="entry name" value="MetI-like_sf"/>
</dbReference>
<dbReference type="EMBL" id="NBTY01000067">
    <property type="protein sequence ID" value="OTP75891.1"/>
    <property type="molecule type" value="Genomic_DNA"/>
</dbReference>
<dbReference type="RefSeq" id="WP_144022095.1">
    <property type="nucleotide sequence ID" value="NZ_NBTY01000067.1"/>
</dbReference>
<gene>
    <name evidence="9" type="ORF">PAMC26510_12955</name>
</gene>
<dbReference type="GO" id="GO:0005886">
    <property type="term" value="C:plasma membrane"/>
    <property type="evidence" value="ECO:0007669"/>
    <property type="project" value="UniProtKB-SubCell"/>
</dbReference>
<keyword evidence="9" id="KW-0762">Sugar transport</keyword>
<feature type="transmembrane region" description="Helical" evidence="7">
    <location>
        <begin position="261"/>
        <end position="280"/>
    </location>
</feature>
<proteinExistence type="inferred from homology"/>
<evidence type="ECO:0000256" key="7">
    <source>
        <dbReference type="RuleBase" id="RU363032"/>
    </source>
</evidence>
<accession>A0A242MWS4</accession>
<comment type="caution">
    <text evidence="9">The sequence shown here is derived from an EMBL/GenBank/DDBJ whole genome shotgun (WGS) entry which is preliminary data.</text>
</comment>
<dbReference type="PANTHER" id="PTHR32243:SF52">
    <property type="entry name" value="ABC TRANSPORTER PERMEASE PROTEIN"/>
    <property type="match status" value="1"/>
</dbReference>
<sequence length="297" mass="33142">MTTKSMHDVLPDSQSRPAALYRAPGASRARLGTFARGAAMALLFLVIVLPLYWILSAAFKHYVDIYQLRVTFKPTLGNFIEIMREPFRVQDKLVNSLIVSCSTVIITLPIATAAAYSFSRFRLFAHKSLMVAVLATQFLPPVVIVLPFFLMFRDLGLYDTRTALIVVQTAMVMPFAIWMIKGFIDQIPIDIEESALIDGATRLQVLYQMIMPIALPGIVTAGIFCFILSWNDFIIAVILTSEDAVTLPVAMGLFNREEGDLWQLLSATGILIMLPMFLFASFMQRYLIRGTTAGAVR</sequence>
<evidence type="ECO:0000256" key="1">
    <source>
        <dbReference type="ARBA" id="ARBA00004651"/>
    </source>
</evidence>
<dbReference type="AlphaFoldDB" id="A0A242MWS4"/>